<dbReference type="InterPro" id="IPR002219">
    <property type="entry name" value="PKC_DAG/PE"/>
</dbReference>
<dbReference type="Pfam" id="PF00130">
    <property type="entry name" value="C1_1"/>
    <property type="match status" value="1"/>
</dbReference>
<evidence type="ECO:0000256" key="3">
    <source>
        <dbReference type="ARBA" id="ARBA00022723"/>
    </source>
</evidence>
<dbReference type="GO" id="GO:0051233">
    <property type="term" value="C:spindle midzone"/>
    <property type="evidence" value="ECO:0007669"/>
    <property type="project" value="TreeGrafter"/>
</dbReference>
<evidence type="ECO:0000313" key="12">
    <source>
        <dbReference type="Proteomes" id="UP000299102"/>
    </source>
</evidence>
<dbReference type="OrthoDB" id="2218807at2759"/>
<dbReference type="AlphaFoldDB" id="A0A4C1ZDU0"/>
<keyword evidence="2" id="KW-0217">Developmental protein</keyword>
<feature type="domain" description="Rho-GAP" evidence="10">
    <location>
        <begin position="251"/>
        <end position="437"/>
    </location>
</feature>
<dbReference type="GO" id="GO:0008270">
    <property type="term" value="F:zinc ion binding"/>
    <property type="evidence" value="ECO:0007669"/>
    <property type="project" value="UniProtKB-KW"/>
</dbReference>
<dbReference type="Gene3D" id="3.30.60.20">
    <property type="match status" value="1"/>
</dbReference>
<dbReference type="PANTHER" id="PTHR46199">
    <property type="entry name" value="RAC GTPASE-ACTIVATING PROTEIN 1"/>
    <property type="match status" value="1"/>
</dbReference>
<gene>
    <name evidence="11" type="primary">Racgap1</name>
    <name evidence="11" type="ORF">EVAR_99444_1</name>
</gene>
<dbReference type="PROSITE" id="PS50238">
    <property type="entry name" value="RHOGAP"/>
    <property type="match status" value="1"/>
</dbReference>
<dbReference type="PROSITE" id="PS50081">
    <property type="entry name" value="ZF_DAG_PE_2"/>
    <property type="match status" value="1"/>
</dbReference>
<dbReference type="GO" id="GO:0007283">
    <property type="term" value="P:spermatogenesis"/>
    <property type="evidence" value="ECO:0007669"/>
    <property type="project" value="UniProtKB-KW"/>
</dbReference>
<evidence type="ECO:0000256" key="4">
    <source>
        <dbReference type="ARBA" id="ARBA00022771"/>
    </source>
</evidence>
<dbReference type="PANTHER" id="PTHR46199:SF3">
    <property type="entry name" value="RAC GTPASE-ACTIVATING PROTEIN 1"/>
    <property type="match status" value="1"/>
</dbReference>
<dbReference type="GO" id="GO:0005096">
    <property type="term" value="F:GTPase activator activity"/>
    <property type="evidence" value="ECO:0007669"/>
    <property type="project" value="UniProtKB-KW"/>
</dbReference>
<evidence type="ECO:0000259" key="9">
    <source>
        <dbReference type="PROSITE" id="PS50081"/>
    </source>
</evidence>
<name>A0A4C1ZDU0_EUMVA</name>
<dbReference type="Proteomes" id="UP000299102">
    <property type="component" value="Unassembled WGS sequence"/>
</dbReference>
<dbReference type="GO" id="GO:0032154">
    <property type="term" value="C:cleavage furrow"/>
    <property type="evidence" value="ECO:0007669"/>
    <property type="project" value="TreeGrafter"/>
</dbReference>
<evidence type="ECO:0000256" key="2">
    <source>
        <dbReference type="ARBA" id="ARBA00022473"/>
    </source>
</evidence>
<dbReference type="CDD" id="cd20821">
    <property type="entry name" value="C1_MgcRacGAP"/>
    <property type="match status" value="1"/>
</dbReference>
<dbReference type="InterPro" id="IPR000198">
    <property type="entry name" value="RhoGAP_dom"/>
</dbReference>
<protein>
    <submittedName>
        <fullName evidence="11">Rac GTPase-activating protein 1</fullName>
    </submittedName>
</protein>
<evidence type="ECO:0000256" key="6">
    <source>
        <dbReference type="ARBA" id="ARBA00022833"/>
    </source>
</evidence>
<comment type="caution">
    <text evidence="11">The sequence shown here is derived from an EMBL/GenBank/DDBJ whole genome shotgun (WGS) entry which is preliminary data.</text>
</comment>
<accession>A0A4C1ZDU0</accession>
<dbReference type="Pfam" id="PF00620">
    <property type="entry name" value="RhoGAP"/>
    <property type="match status" value="1"/>
</dbReference>
<keyword evidence="7" id="KW-0744">Spermatogenesis</keyword>
<keyword evidence="4" id="KW-0863">Zinc-finger</keyword>
<dbReference type="Gene3D" id="3.30.420.10">
    <property type="entry name" value="Ribonuclease H-like superfamily/Ribonuclease H"/>
    <property type="match status" value="1"/>
</dbReference>
<dbReference type="GO" id="GO:0030496">
    <property type="term" value="C:midbody"/>
    <property type="evidence" value="ECO:0007669"/>
    <property type="project" value="TreeGrafter"/>
</dbReference>
<evidence type="ECO:0000256" key="7">
    <source>
        <dbReference type="ARBA" id="ARBA00022871"/>
    </source>
</evidence>
<feature type="region of interest" description="Disordered" evidence="8">
    <location>
        <begin position="133"/>
        <end position="180"/>
    </location>
</feature>
<dbReference type="CDD" id="cd04382">
    <property type="entry name" value="RhoGAP_MgcRacGAP"/>
    <property type="match status" value="1"/>
</dbReference>
<dbReference type="EMBL" id="BGZK01001729">
    <property type="protein sequence ID" value="GBP85323.1"/>
    <property type="molecule type" value="Genomic_DNA"/>
</dbReference>
<dbReference type="STRING" id="151549.A0A4C1ZDU0"/>
<keyword evidence="6" id="KW-0862">Zinc</keyword>
<evidence type="ECO:0000256" key="1">
    <source>
        <dbReference type="ARBA" id="ARBA00022468"/>
    </source>
</evidence>
<dbReference type="InterPro" id="IPR046349">
    <property type="entry name" value="C1-like_sf"/>
</dbReference>
<dbReference type="GO" id="GO:0051256">
    <property type="term" value="P:mitotic spindle midzone assembly"/>
    <property type="evidence" value="ECO:0007669"/>
    <property type="project" value="TreeGrafter"/>
</dbReference>
<proteinExistence type="predicted"/>
<dbReference type="GO" id="GO:0097149">
    <property type="term" value="C:centralspindlin complex"/>
    <property type="evidence" value="ECO:0007669"/>
    <property type="project" value="TreeGrafter"/>
</dbReference>
<organism evidence="11 12">
    <name type="scientific">Eumeta variegata</name>
    <name type="common">Bagworm moth</name>
    <name type="synonym">Eumeta japonica</name>
    <dbReference type="NCBI Taxonomy" id="151549"/>
    <lineage>
        <taxon>Eukaryota</taxon>
        <taxon>Metazoa</taxon>
        <taxon>Ecdysozoa</taxon>
        <taxon>Arthropoda</taxon>
        <taxon>Hexapoda</taxon>
        <taxon>Insecta</taxon>
        <taxon>Pterygota</taxon>
        <taxon>Neoptera</taxon>
        <taxon>Endopterygota</taxon>
        <taxon>Lepidoptera</taxon>
        <taxon>Glossata</taxon>
        <taxon>Ditrysia</taxon>
        <taxon>Tineoidea</taxon>
        <taxon>Psychidae</taxon>
        <taxon>Oiketicinae</taxon>
        <taxon>Eumeta</taxon>
    </lineage>
</organism>
<dbReference type="GO" id="GO:0005634">
    <property type="term" value="C:nucleus"/>
    <property type="evidence" value="ECO:0007669"/>
    <property type="project" value="TreeGrafter"/>
</dbReference>
<dbReference type="GO" id="GO:0007266">
    <property type="term" value="P:Rho protein signal transduction"/>
    <property type="evidence" value="ECO:0007669"/>
    <property type="project" value="TreeGrafter"/>
</dbReference>
<reference evidence="11 12" key="1">
    <citation type="journal article" date="2019" name="Commun. Biol.">
        <title>The bagworm genome reveals a unique fibroin gene that provides high tensile strength.</title>
        <authorList>
            <person name="Kono N."/>
            <person name="Nakamura H."/>
            <person name="Ohtoshi R."/>
            <person name="Tomita M."/>
            <person name="Numata K."/>
            <person name="Arakawa K."/>
        </authorList>
    </citation>
    <scope>NUCLEOTIDE SEQUENCE [LARGE SCALE GENOMIC DNA]</scope>
</reference>
<keyword evidence="1" id="KW-0343">GTPase activation</keyword>
<sequence>MPIGDDLMLLVWMLSSPFDVLHVEFHVNFTGRPAMDKVDAIFHCGQDRYISSYHIIEELGIDHKIVLTHLKKVGYTKKLDTRVPYELTERNLMNCVLICDSLLKSNETEPFLKRLNTSDEKCITYDNNVRKRSLPKGKQASQTTVKPRLTPSAMYTESASDSPRGPLPQRTPSLYSGSPRARLRQHNFVAKNFYKRETCAPCGKTIKFAKVGVRCEICRAHAHPECRGLLPLPCVPPGPAAMRTNNNNMEGTIADWAPRTPPMVPALLVHCVNEVERRGLTERGIYRVGSVEKDVRRLKERFLRGCGSPQLHTEDIHVICGCIKDFLRSLREPLVSSALWSDFMHVATISDSSEATAALHCVSQLPQPNRDTLAFLVLHLQKVAESPECEMGIDNLAKMFGPAIVGYGLTKPAEMYSATAQMVTVMSLLLRLSGEYWAQWACPAESSPPRPERDLKPRGFFFSPADTGESWVQQTKHESTVNAMEMRSLYSMCGVSRRKNRCRNSNVREQYGLKEDIVTRVERDMLWFGHLERMNESRLTKQNRVNVCDGKGAVFPACDSRSSGSVPDKFILYVYLTQYTTMCLNINKNVACFSMHLGLWDRYLRVSDTNIANPEDLGRDNGSTI</sequence>
<evidence type="ECO:0000256" key="8">
    <source>
        <dbReference type="SAM" id="MobiDB-lite"/>
    </source>
</evidence>
<dbReference type="SMART" id="SM00109">
    <property type="entry name" value="C1"/>
    <property type="match status" value="1"/>
</dbReference>
<dbReference type="SUPFAM" id="SSF48350">
    <property type="entry name" value="GTPase activation domain, GAP"/>
    <property type="match status" value="1"/>
</dbReference>
<dbReference type="GO" id="GO:0000281">
    <property type="term" value="P:mitotic cytokinesis"/>
    <property type="evidence" value="ECO:0007669"/>
    <property type="project" value="TreeGrafter"/>
</dbReference>
<dbReference type="Gene3D" id="1.10.555.10">
    <property type="entry name" value="Rho GTPase activation protein"/>
    <property type="match status" value="1"/>
</dbReference>
<evidence type="ECO:0000256" key="5">
    <source>
        <dbReference type="ARBA" id="ARBA00022782"/>
    </source>
</evidence>
<dbReference type="GO" id="GO:0003676">
    <property type="term" value="F:nucleic acid binding"/>
    <property type="evidence" value="ECO:0007669"/>
    <property type="project" value="InterPro"/>
</dbReference>
<dbReference type="InterPro" id="IPR036397">
    <property type="entry name" value="RNaseH_sf"/>
</dbReference>
<keyword evidence="12" id="KW-1185">Reference proteome</keyword>
<evidence type="ECO:0000313" key="11">
    <source>
        <dbReference type="EMBL" id="GBP85323.1"/>
    </source>
</evidence>
<keyword evidence="3" id="KW-0479">Metal-binding</keyword>
<dbReference type="FunFam" id="3.30.60.20:FF:000033">
    <property type="entry name" value="Rac GTPase-activating protein 1"/>
    <property type="match status" value="1"/>
</dbReference>
<dbReference type="SMART" id="SM00324">
    <property type="entry name" value="RhoGAP"/>
    <property type="match status" value="1"/>
</dbReference>
<evidence type="ECO:0000259" key="10">
    <source>
        <dbReference type="PROSITE" id="PS50238"/>
    </source>
</evidence>
<dbReference type="PROSITE" id="PS00479">
    <property type="entry name" value="ZF_DAG_PE_1"/>
    <property type="match status" value="1"/>
</dbReference>
<dbReference type="InterPro" id="IPR008936">
    <property type="entry name" value="Rho_GTPase_activation_prot"/>
</dbReference>
<dbReference type="SUPFAM" id="SSF57889">
    <property type="entry name" value="Cysteine-rich domain"/>
    <property type="match status" value="1"/>
</dbReference>
<feature type="domain" description="Phorbol-ester/DAG-type" evidence="9">
    <location>
        <begin position="185"/>
        <end position="234"/>
    </location>
</feature>
<keyword evidence="5" id="KW-0221">Differentiation</keyword>
<dbReference type="GO" id="GO:0030154">
    <property type="term" value="P:cell differentiation"/>
    <property type="evidence" value="ECO:0007669"/>
    <property type="project" value="UniProtKB-KW"/>
</dbReference>